<gene>
    <name evidence="1" type="ORF">OWV82_004765</name>
</gene>
<evidence type="ECO:0000313" key="2">
    <source>
        <dbReference type="Proteomes" id="UP001164539"/>
    </source>
</evidence>
<evidence type="ECO:0000313" key="1">
    <source>
        <dbReference type="EMBL" id="KAJ4725981.1"/>
    </source>
</evidence>
<keyword evidence="1" id="KW-0378">Hydrolase</keyword>
<dbReference type="Proteomes" id="UP001164539">
    <property type="component" value="Chromosome 2"/>
</dbReference>
<keyword evidence="2" id="KW-1185">Reference proteome</keyword>
<dbReference type="EMBL" id="CM051395">
    <property type="protein sequence ID" value="KAJ4725981.1"/>
    <property type="molecule type" value="Genomic_DNA"/>
</dbReference>
<comment type="caution">
    <text evidence="1">The sequence shown here is derived from an EMBL/GenBank/DDBJ whole genome shotgun (WGS) entry which is preliminary data.</text>
</comment>
<keyword evidence="1" id="KW-0269">Exonuclease</keyword>
<proteinExistence type="predicted"/>
<keyword evidence="1" id="KW-0540">Nuclease</keyword>
<accession>A0ACC1YR83</accession>
<reference evidence="1 2" key="1">
    <citation type="journal article" date="2023" name="Science">
        <title>Complex scaffold remodeling in plant triterpene biosynthesis.</title>
        <authorList>
            <person name="De La Pena R."/>
            <person name="Hodgson H."/>
            <person name="Liu J.C."/>
            <person name="Stephenson M.J."/>
            <person name="Martin A.C."/>
            <person name="Owen C."/>
            <person name="Harkess A."/>
            <person name="Leebens-Mack J."/>
            <person name="Jimenez L.E."/>
            <person name="Osbourn A."/>
            <person name="Sattely E.S."/>
        </authorList>
    </citation>
    <scope>NUCLEOTIDE SEQUENCE [LARGE SCALE GENOMIC DNA]</scope>
    <source>
        <strain evidence="2">cv. JPN11</strain>
        <tissue evidence="1">Leaf</tissue>
    </source>
</reference>
<organism evidence="1 2">
    <name type="scientific">Melia azedarach</name>
    <name type="common">Chinaberry tree</name>
    <dbReference type="NCBI Taxonomy" id="155640"/>
    <lineage>
        <taxon>Eukaryota</taxon>
        <taxon>Viridiplantae</taxon>
        <taxon>Streptophyta</taxon>
        <taxon>Embryophyta</taxon>
        <taxon>Tracheophyta</taxon>
        <taxon>Spermatophyta</taxon>
        <taxon>Magnoliopsida</taxon>
        <taxon>eudicotyledons</taxon>
        <taxon>Gunneridae</taxon>
        <taxon>Pentapetalae</taxon>
        <taxon>rosids</taxon>
        <taxon>malvids</taxon>
        <taxon>Sapindales</taxon>
        <taxon>Meliaceae</taxon>
        <taxon>Melia</taxon>
    </lineage>
</organism>
<protein>
    <submittedName>
        <fullName evidence="1">Exonuclease V chloroplastic</fullName>
    </submittedName>
</protein>
<name>A0ACC1YR83_MELAZ</name>
<sequence>MSESPADSTLGTKNAIPEIPIEIVSEEEMALIDAALAATRCSLLSSVSSHFHRNARSIQSITLVSKRRLLGCNRPDIEDFGNLGMTHKKNKVAESYLERFRKKGGLCATDITGAEWCEKQMEFTLLFGKKGANKWMKVGRARHEELEKEVTRKVKLRVKSIEDKWAVKLINSINGTNQLFFEGVTRELPILSFIEGVWVVGVIDEIQMPLNETDRNPILVDIKTRVRDTLPDEAQRRNGRLQLMCYKYMWDNLAADNFPSTQFYDFFSLDRDYVLSEDIIEITANAGFPAKTLDDIVRYYRHTWNMLPPAHNELLLRYEFQKDQSLIGEEEFVYDYTWFKSRIQGCLEFWKGEREANFTPVEERWKCRYCQFSSVCPANFKPESTRSSSQADSYSTPS</sequence>